<accession>A0A2M9XBY9</accession>
<dbReference type="OrthoDB" id="9791143at2"/>
<dbReference type="AlphaFoldDB" id="A0A2M9XBY9"/>
<name>A0A2M9XBY9_9LEPT</name>
<dbReference type="RefSeq" id="WP_100707298.1">
    <property type="nucleotide sequence ID" value="NZ_NPDL01000005.1"/>
</dbReference>
<keyword evidence="3" id="KW-0804">Transcription</keyword>
<evidence type="ECO:0000259" key="4">
    <source>
        <dbReference type="PROSITE" id="PS51118"/>
    </source>
</evidence>
<keyword evidence="6" id="KW-1185">Reference proteome</keyword>
<dbReference type="InterPro" id="IPR036388">
    <property type="entry name" value="WH-like_DNA-bd_sf"/>
</dbReference>
<dbReference type="GO" id="GO:0003677">
    <property type="term" value="F:DNA binding"/>
    <property type="evidence" value="ECO:0007669"/>
    <property type="project" value="UniProtKB-KW"/>
</dbReference>
<feature type="domain" description="HTH hxlR-type" evidence="4">
    <location>
        <begin position="9"/>
        <end position="108"/>
    </location>
</feature>
<dbReference type="EMBL" id="NPDN01000006">
    <property type="protein sequence ID" value="PJZ25231.1"/>
    <property type="molecule type" value="Genomic_DNA"/>
</dbReference>
<keyword evidence="2" id="KW-0238">DNA-binding</keyword>
<dbReference type="Proteomes" id="UP000232196">
    <property type="component" value="Unassembled WGS sequence"/>
</dbReference>
<dbReference type="InterPro" id="IPR036390">
    <property type="entry name" value="WH_DNA-bd_sf"/>
</dbReference>
<dbReference type="Gene3D" id="1.10.10.10">
    <property type="entry name" value="Winged helix-like DNA-binding domain superfamily/Winged helix DNA-binding domain"/>
    <property type="match status" value="1"/>
</dbReference>
<dbReference type="PANTHER" id="PTHR33204:SF37">
    <property type="entry name" value="HTH-TYPE TRANSCRIPTIONAL REGULATOR YODB"/>
    <property type="match status" value="1"/>
</dbReference>
<evidence type="ECO:0000313" key="5">
    <source>
        <dbReference type="EMBL" id="PJZ25231.1"/>
    </source>
</evidence>
<gene>
    <name evidence="5" type="ORF">CH357_13595</name>
</gene>
<dbReference type="PANTHER" id="PTHR33204">
    <property type="entry name" value="TRANSCRIPTIONAL REGULATOR, MARR FAMILY"/>
    <property type="match status" value="1"/>
</dbReference>
<reference evidence="5 6" key="1">
    <citation type="submission" date="2017-07" db="EMBL/GenBank/DDBJ databases">
        <title>Leptospira spp. isolated from tropical soils.</title>
        <authorList>
            <person name="Thibeaux R."/>
            <person name="Iraola G."/>
            <person name="Ferres I."/>
            <person name="Bierque E."/>
            <person name="Girault D."/>
            <person name="Soupe-Gilbert M.-E."/>
            <person name="Picardeau M."/>
            <person name="Goarant C."/>
        </authorList>
    </citation>
    <scope>NUCLEOTIDE SEQUENCE [LARGE SCALE GENOMIC DNA]</scope>
    <source>
        <strain evidence="5 6">MCA1-C-A1</strain>
    </source>
</reference>
<evidence type="ECO:0000256" key="1">
    <source>
        <dbReference type="ARBA" id="ARBA00023015"/>
    </source>
</evidence>
<evidence type="ECO:0000313" key="6">
    <source>
        <dbReference type="Proteomes" id="UP000232196"/>
    </source>
</evidence>
<dbReference type="InterPro" id="IPR002577">
    <property type="entry name" value="HTH_HxlR"/>
</dbReference>
<evidence type="ECO:0000256" key="3">
    <source>
        <dbReference type="ARBA" id="ARBA00023163"/>
    </source>
</evidence>
<organism evidence="5 6">
    <name type="scientific">Leptospira hartskeerlii</name>
    <dbReference type="NCBI Taxonomy" id="2023177"/>
    <lineage>
        <taxon>Bacteria</taxon>
        <taxon>Pseudomonadati</taxon>
        <taxon>Spirochaetota</taxon>
        <taxon>Spirochaetia</taxon>
        <taxon>Leptospirales</taxon>
        <taxon>Leptospiraceae</taxon>
        <taxon>Leptospira</taxon>
    </lineage>
</organism>
<dbReference type="PROSITE" id="PS51118">
    <property type="entry name" value="HTH_HXLR"/>
    <property type="match status" value="1"/>
</dbReference>
<proteinExistence type="predicted"/>
<comment type="caution">
    <text evidence="5">The sequence shown here is derived from an EMBL/GenBank/DDBJ whole genome shotgun (WGS) entry which is preliminary data.</text>
</comment>
<protein>
    <submittedName>
        <fullName evidence="5">HxlR family transcriptional regulator</fullName>
    </submittedName>
</protein>
<keyword evidence="1" id="KW-0805">Transcription regulation</keyword>
<sequence>MNKNNRSHCPIVFALDIFGDKWSLLVLRDLIFKDKRFFKEFLESEERIATNILSDRLEQLEFAGLISKRSDETNRKRYIYSPTRKSLDLIPVILEIIKWSAKYDPKTETPADFLEQAALPGKKFEKQIRKKFQL</sequence>
<dbReference type="SUPFAM" id="SSF46785">
    <property type="entry name" value="Winged helix' DNA-binding domain"/>
    <property type="match status" value="1"/>
</dbReference>
<evidence type="ECO:0000256" key="2">
    <source>
        <dbReference type="ARBA" id="ARBA00023125"/>
    </source>
</evidence>
<dbReference type="Pfam" id="PF01638">
    <property type="entry name" value="HxlR"/>
    <property type="match status" value="1"/>
</dbReference>